<dbReference type="Gene3D" id="1.20.5.340">
    <property type="match status" value="1"/>
</dbReference>
<evidence type="ECO:0000256" key="3">
    <source>
        <dbReference type="SAM" id="Coils"/>
    </source>
</evidence>
<gene>
    <name evidence="4" type="primary">zapB</name>
    <name evidence="4" type="ORF">PROFFT_A_01410</name>
</gene>
<evidence type="ECO:0000256" key="2">
    <source>
        <dbReference type="ARBA" id="ARBA00023210"/>
    </source>
</evidence>
<dbReference type="InterPro" id="IPR009252">
    <property type="entry name" value="Cell_div_ZapB"/>
</dbReference>
<dbReference type="Pfam" id="PF06005">
    <property type="entry name" value="ZapB"/>
    <property type="match status" value="1"/>
</dbReference>
<evidence type="ECO:0000256" key="1">
    <source>
        <dbReference type="ARBA" id="ARBA00023054"/>
    </source>
</evidence>
<dbReference type="AlphaFoldDB" id="A0A8E4EY06"/>
<proteinExistence type="predicted"/>
<dbReference type="GO" id="GO:0005737">
    <property type="term" value="C:cytoplasm"/>
    <property type="evidence" value="ECO:0007669"/>
    <property type="project" value="InterPro"/>
</dbReference>
<keyword evidence="1 3" id="KW-0175">Coiled coil</keyword>
<dbReference type="GO" id="GO:0043093">
    <property type="term" value="P:FtsZ-dependent cytokinesis"/>
    <property type="evidence" value="ECO:0007669"/>
    <property type="project" value="InterPro"/>
</dbReference>
<dbReference type="KEGG" id="ptf:PROFFT_A_01410"/>
<feature type="coiled-coil region" evidence="3">
    <location>
        <begin position="30"/>
        <end position="99"/>
    </location>
</feature>
<sequence>MRQHYSNANKIRILTLDVIMDIKREINMSFDKLEEKVQRAIDTITLLQMEIEVLKEQNNKLTEKGQQDAVYHETLIRENEELKAEKTSRQERLRSLLDRMDEV</sequence>
<dbReference type="Proteomes" id="UP000683585">
    <property type="component" value="Chromosome"/>
</dbReference>
<reference evidence="4" key="1">
    <citation type="submission" date="2020-10" db="EMBL/GenBank/DDBJ databases">
        <authorList>
            <person name="Szabo G."/>
        </authorList>
    </citation>
    <scope>NUCLEOTIDE SEQUENCE</scope>
    <source>
        <strain evidence="4">PROFFT</strain>
    </source>
</reference>
<keyword evidence="2" id="KW-0717">Septation</keyword>
<keyword evidence="5" id="KW-1185">Reference proteome</keyword>
<evidence type="ECO:0000313" key="4">
    <source>
        <dbReference type="EMBL" id="CAD6508233.1"/>
    </source>
</evidence>
<organism evidence="4 5">
    <name type="scientific">Candidatus Profftia tarda</name>
    <dbReference type="NCBI Taxonomy" id="1177216"/>
    <lineage>
        <taxon>Bacteria</taxon>
        <taxon>Pseudomonadati</taxon>
        <taxon>Pseudomonadota</taxon>
        <taxon>Gammaproteobacteria</taxon>
        <taxon>Enterobacterales</taxon>
        <taxon>Enterobacteriaceae</taxon>
        <taxon>Candidatus Profftia</taxon>
    </lineage>
</organism>
<accession>A0A8E4EY06</accession>
<name>A0A8E4EY06_9ENTR</name>
<keyword evidence="4" id="KW-0132">Cell division</keyword>
<dbReference type="EMBL" id="LR890047">
    <property type="protein sequence ID" value="CAD6508233.1"/>
    <property type="molecule type" value="Genomic_DNA"/>
</dbReference>
<dbReference type="GO" id="GO:0000917">
    <property type="term" value="P:division septum assembly"/>
    <property type="evidence" value="ECO:0007669"/>
    <property type="project" value="UniProtKB-KW"/>
</dbReference>
<keyword evidence="2" id="KW-0131">Cell cycle</keyword>
<evidence type="ECO:0000313" key="5">
    <source>
        <dbReference type="Proteomes" id="UP000683585"/>
    </source>
</evidence>
<protein>
    <submittedName>
        <fullName evidence="4">Cell division protein ZapB</fullName>
    </submittedName>
</protein>